<accession>A0A2M9G2A4</accession>
<evidence type="ECO:0000313" key="4">
    <source>
        <dbReference type="Proteomes" id="UP000229498"/>
    </source>
</evidence>
<dbReference type="AlphaFoldDB" id="A0A2M9G2A4"/>
<protein>
    <submittedName>
        <fullName evidence="3">F420-dependent methylene-tetrahydromethanopterin reductase</fullName>
    </submittedName>
</protein>
<dbReference type="OrthoDB" id="7239898at2"/>
<dbReference type="InterPro" id="IPR011251">
    <property type="entry name" value="Luciferase-like_dom"/>
</dbReference>
<comment type="caution">
    <text evidence="3">The sequence shown here is derived from an EMBL/GenBank/DDBJ whole genome shotgun (WGS) entry which is preliminary data.</text>
</comment>
<dbReference type="SUPFAM" id="SSF51679">
    <property type="entry name" value="Bacterial luciferase-like"/>
    <property type="match status" value="1"/>
</dbReference>
<reference evidence="3 4" key="1">
    <citation type="submission" date="2017-11" db="EMBL/GenBank/DDBJ databases">
        <title>Draft genome sequence of Rhizobiales bacterium SY3-13.</title>
        <authorList>
            <person name="Sun C."/>
        </authorList>
    </citation>
    <scope>NUCLEOTIDE SEQUENCE [LARGE SCALE GENOMIC DNA]</scope>
    <source>
        <strain evidence="3 4">SY3-13</strain>
    </source>
</reference>
<dbReference type="InterPro" id="IPR036661">
    <property type="entry name" value="Luciferase-like_sf"/>
</dbReference>
<name>A0A2M9G2A4_9PROT</name>
<organism evidence="3 4">
    <name type="scientific">Minwuia thermotolerans</name>
    <dbReference type="NCBI Taxonomy" id="2056226"/>
    <lineage>
        <taxon>Bacteria</taxon>
        <taxon>Pseudomonadati</taxon>
        <taxon>Pseudomonadota</taxon>
        <taxon>Alphaproteobacteria</taxon>
        <taxon>Minwuiales</taxon>
        <taxon>Minwuiaceae</taxon>
        <taxon>Minwuia</taxon>
    </lineage>
</organism>
<dbReference type="InterPro" id="IPR050564">
    <property type="entry name" value="F420-G6PD/mer"/>
</dbReference>
<gene>
    <name evidence="3" type="ORF">CVT23_08710</name>
</gene>
<evidence type="ECO:0000313" key="3">
    <source>
        <dbReference type="EMBL" id="PJK29848.1"/>
    </source>
</evidence>
<dbReference type="GO" id="GO:0016705">
    <property type="term" value="F:oxidoreductase activity, acting on paired donors, with incorporation or reduction of molecular oxygen"/>
    <property type="evidence" value="ECO:0007669"/>
    <property type="project" value="InterPro"/>
</dbReference>
<feature type="domain" description="Luciferase-like" evidence="2">
    <location>
        <begin position="17"/>
        <end position="317"/>
    </location>
</feature>
<proteinExistence type="predicted"/>
<sequence>MALLKVSISVGGYDRSGMGAVAEFVKAAESMGVDCAWSAEAWGQDAATSLAYLAARTSRIRLGTGIMQISARVPSMTAMTALSLHSLSGGRFILGLGVSGPQVVEGLQGRDYRKPLTRLKETVDVVRMAFRGEKLKYDGETITLPRPGGEGKAIRLDFPPTEIPIYLATLGPKSLEYTGEAADGWLGTSFSPDHPEAHLAYIRRGAERAGRSLADIHLNAACSVGIGEDVEALIDSRRPGIAFQMGAMGSAQTNFYNEAFQRSGFEDEAKEIQRLWIEGCRDEAAKIVPDAMITEFGAVGTPEMVRKRFETYAAAGVGGVTVRFDPKLDAAGQLAQLEKVMELVG</sequence>
<evidence type="ECO:0000256" key="1">
    <source>
        <dbReference type="ARBA" id="ARBA00023002"/>
    </source>
</evidence>
<evidence type="ECO:0000259" key="2">
    <source>
        <dbReference type="Pfam" id="PF00296"/>
    </source>
</evidence>
<keyword evidence="4" id="KW-1185">Reference proteome</keyword>
<dbReference type="Gene3D" id="3.20.20.30">
    <property type="entry name" value="Luciferase-like domain"/>
    <property type="match status" value="1"/>
</dbReference>
<dbReference type="Proteomes" id="UP000229498">
    <property type="component" value="Unassembled WGS sequence"/>
</dbReference>
<dbReference type="PANTHER" id="PTHR43244:SF1">
    <property type="entry name" value="5,10-METHYLENETETRAHYDROMETHANOPTERIN REDUCTASE"/>
    <property type="match status" value="1"/>
</dbReference>
<dbReference type="Pfam" id="PF00296">
    <property type="entry name" value="Bac_luciferase"/>
    <property type="match status" value="1"/>
</dbReference>
<dbReference type="RefSeq" id="WP_109793125.1">
    <property type="nucleotide sequence ID" value="NZ_PHIG01000031.1"/>
</dbReference>
<dbReference type="EMBL" id="PHIG01000031">
    <property type="protein sequence ID" value="PJK29848.1"/>
    <property type="molecule type" value="Genomic_DNA"/>
</dbReference>
<dbReference type="PANTHER" id="PTHR43244">
    <property type="match status" value="1"/>
</dbReference>
<keyword evidence="1" id="KW-0560">Oxidoreductase</keyword>
<dbReference type="CDD" id="cd01097">
    <property type="entry name" value="Tetrahydromethanopterin_reductase"/>
    <property type="match status" value="1"/>
</dbReference>